<dbReference type="SUPFAM" id="SSF50104">
    <property type="entry name" value="Translation proteins SH3-like domain"/>
    <property type="match status" value="1"/>
</dbReference>
<name>A0A8K0PB89_9PEZI</name>
<evidence type="ECO:0000313" key="5">
    <source>
        <dbReference type="Proteomes" id="UP000809789"/>
    </source>
</evidence>
<dbReference type="InterPro" id="IPR037318">
    <property type="entry name" value="Hex1_S1"/>
</dbReference>
<dbReference type="GO" id="GO:0043022">
    <property type="term" value="F:ribosome binding"/>
    <property type="evidence" value="ECO:0007669"/>
    <property type="project" value="InterPro"/>
</dbReference>
<dbReference type="PANTHER" id="PTHR11673">
    <property type="entry name" value="TRANSLATION INITIATION FACTOR 5A FAMILY MEMBER"/>
    <property type="match status" value="1"/>
</dbReference>
<evidence type="ECO:0000313" key="4">
    <source>
        <dbReference type="EMBL" id="KAG8625500.1"/>
    </source>
</evidence>
<feature type="region of interest" description="Disordered" evidence="1">
    <location>
        <begin position="19"/>
        <end position="57"/>
    </location>
</feature>
<dbReference type="EMBL" id="JAESVG020000008">
    <property type="protein sequence ID" value="KAG8625500.1"/>
    <property type="molecule type" value="Genomic_DNA"/>
</dbReference>
<dbReference type="GO" id="GO:0045901">
    <property type="term" value="P:positive regulation of translational elongation"/>
    <property type="evidence" value="ECO:0007669"/>
    <property type="project" value="InterPro"/>
</dbReference>
<dbReference type="InterPro" id="IPR020189">
    <property type="entry name" value="IF5A_C"/>
</dbReference>
<accession>A0A8K0PB89</accession>
<protein>
    <recommendedName>
        <fullName evidence="6">Woronin body major protein</fullName>
    </recommendedName>
</protein>
<feature type="domain" description="Translation initiation factor 5A C-terminal" evidence="2">
    <location>
        <begin position="312"/>
        <end position="378"/>
    </location>
</feature>
<keyword evidence="5" id="KW-1185">Reference proteome</keyword>
<feature type="compositionally biased region" description="Polar residues" evidence="1">
    <location>
        <begin position="44"/>
        <end position="55"/>
    </location>
</feature>
<dbReference type="InterPro" id="IPR014722">
    <property type="entry name" value="Rib_uL2_dom2"/>
</dbReference>
<dbReference type="Proteomes" id="UP000809789">
    <property type="component" value="Unassembled WGS sequence"/>
</dbReference>
<dbReference type="AlphaFoldDB" id="A0A8K0PB89"/>
<dbReference type="InterPro" id="IPR001884">
    <property type="entry name" value="IF5A-like"/>
</dbReference>
<sequence>MLDHHSKVTYFIFPSTYRNDATSDKKEEDTDKRQGREGHESRYESSTYRKGQGKTTRYEVDIEEERRPRRKEDIRVYPEDRRAPRDTRIEIEETRYKEPYSRHIDAHIEVDNRYDTQADRLEQDYRTRTVPLSAGGWEDKSTRPTYLERDIDINIQEEPKHKRDMGYYDEDGHYHSFRHGVQRAADRILHPIHGGDHHHHHHRRREEVVIEDGEIPVSAPRRTEVRESVRYVDRRTTPNTVTIPCHHIRIGDLVILQGRPCQVIRITTSQHTGQHRYLGVDLFTKELHEENSFVSNPSPSVEVQNMLGPVFKQYRVLDIRSDGRVVAMTETGDVKQGLPVLDQSGLLSRVEDSFNNGRGSVRVLVINDAGRELVVDYKIVHGSRL</sequence>
<feature type="compositionally biased region" description="Basic and acidic residues" evidence="1">
    <location>
        <begin position="21"/>
        <end position="43"/>
    </location>
</feature>
<dbReference type="InterPro" id="IPR008991">
    <property type="entry name" value="Translation_prot_SH3-like_sf"/>
</dbReference>
<comment type="caution">
    <text evidence="4">The sequence shown here is derived from an EMBL/GenBank/DDBJ whole genome shotgun (WGS) entry which is preliminary data.</text>
</comment>
<dbReference type="CDD" id="cd04469">
    <property type="entry name" value="S1_Hex1"/>
    <property type="match status" value="1"/>
</dbReference>
<evidence type="ECO:0000259" key="3">
    <source>
        <dbReference type="Pfam" id="PF21485"/>
    </source>
</evidence>
<dbReference type="SUPFAM" id="SSF50249">
    <property type="entry name" value="Nucleic acid-binding proteins"/>
    <property type="match status" value="1"/>
</dbReference>
<gene>
    <name evidence="4" type="ORF">KVT40_007251</name>
</gene>
<dbReference type="Pfam" id="PF21485">
    <property type="entry name" value="IF5A-like_N"/>
    <property type="match status" value="1"/>
</dbReference>
<evidence type="ECO:0000256" key="1">
    <source>
        <dbReference type="SAM" id="MobiDB-lite"/>
    </source>
</evidence>
<proteinExistence type="predicted"/>
<dbReference type="OrthoDB" id="9975114at2759"/>
<evidence type="ECO:0008006" key="6">
    <source>
        <dbReference type="Google" id="ProtNLM"/>
    </source>
</evidence>
<dbReference type="Gene3D" id="2.30.30.30">
    <property type="match status" value="1"/>
</dbReference>
<reference evidence="4" key="1">
    <citation type="submission" date="2021-07" db="EMBL/GenBank/DDBJ databases">
        <title>Elsinoe batatas strain:CRI-CJ2 Genome sequencing and assembly.</title>
        <authorList>
            <person name="Huang L."/>
        </authorList>
    </citation>
    <scope>NUCLEOTIDE SEQUENCE</scope>
    <source>
        <strain evidence="4">CRI-CJ2</strain>
    </source>
</reference>
<dbReference type="GO" id="GO:0003746">
    <property type="term" value="F:translation elongation factor activity"/>
    <property type="evidence" value="ECO:0007669"/>
    <property type="project" value="InterPro"/>
</dbReference>
<organism evidence="4 5">
    <name type="scientific">Elsinoe batatas</name>
    <dbReference type="NCBI Taxonomy" id="2601811"/>
    <lineage>
        <taxon>Eukaryota</taxon>
        <taxon>Fungi</taxon>
        <taxon>Dikarya</taxon>
        <taxon>Ascomycota</taxon>
        <taxon>Pezizomycotina</taxon>
        <taxon>Dothideomycetes</taxon>
        <taxon>Dothideomycetidae</taxon>
        <taxon>Myriangiales</taxon>
        <taxon>Elsinoaceae</taxon>
        <taxon>Elsinoe</taxon>
    </lineage>
</organism>
<dbReference type="Pfam" id="PF01287">
    <property type="entry name" value="eIF-5a"/>
    <property type="match status" value="1"/>
</dbReference>
<feature type="domain" description="Translation initiation factor 5A-like N-terminal" evidence="3">
    <location>
        <begin position="239"/>
        <end position="290"/>
    </location>
</feature>
<dbReference type="GO" id="GO:0045905">
    <property type="term" value="P:positive regulation of translational termination"/>
    <property type="evidence" value="ECO:0007669"/>
    <property type="project" value="InterPro"/>
</dbReference>
<dbReference type="InterPro" id="IPR012340">
    <property type="entry name" value="NA-bd_OB-fold"/>
</dbReference>
<dbReference type="Gene3D" id="2.40.50.140">
    <property type="entry name" value="Nucleic acid-binding proteins"/>
    <property type="match status" value="1"/>
</dbReference>
<dbReference type="GO" id="GO:0003723">
    <property type="term" value="F:RNA binding"/>
    <property type="evidence" value="ECO:0007669"/>
    <property type="project" value="InterPro"/>
</dbReference>
<dbReference type="InterPro" id="IPR048670">
    <property type="entry name" value="IF5A-like_N"/>
</dbReference>
<evidence type="ECO:0000259" key="2">
    <source>
        <dbReference type="Pfam" id="PF01287"/>
    </source>
</evidence>